<dbReference type="OrthoDB" id="8774392at2"/>
<reference evidence="2" key="1">
    <citation type="journal article" date="2011" name="J. Bacteriol.">
        <title>Genome sequences of eight morphologically diverse alphaproteobacteria.</title>
        <authorList>
            <consortium name="US DOE Joint Genome Institute"/>
            <person name="Brown P.J."/>
            <person name="Kysela D.T."/>
            <person name="Buechlein A."/>
            <person name="Hemmerich C."/>
            <person name="Brun Y.V."/>
        </authorList>
    </citation>
    <scope>NUCLEOTIDE SEQUENCE [LARGE SCALE GENOMIC DNA]</scope>
    <source>
        <strain evidence="2">ATCC 51888 / DSM 1869 / NCIB 11706 / TK 0415</strain>
    </source>
</reference>
<dbReference type="EMBL" id="CP002083">
    <property type="protein sequence ID" value="ADJ24598.1"/>
    <property type="molecule type" value="Genomic_DNA"/>
</dbReference>
<dbReference type="eggNOG" id="ENOG5033D08">
    <property type="taxonomic scope" value="Bacteria"/>
</dbReference>
<dbReference type="KEGG" id="hdn:Hden_2802"/>
<accession>D8JU50</accession>
<dbReference type="InterPro" id="IPR016181">
    <property type="entry name" value="Acyl_CoA_acyltransferase"/>
</dbReference>
<keyword evidence="2" id="KW-1185">Reference proteome</keyword>
<dbReference type="STRING" id="582899.Hden_2802"/>
<dbReference type="SUPFAM" id="SSF55729">
    <property type="entry name" value="Acyl-CoA N-acyltransferases (Nat)"/>
    <property type="match status" value="1"/>
</dbReference>
<sequence>MNIGYLRQAITHQRLGQVVSHYAYRSVQRLFDVSVFRCLLVQDSTVIRKPVPSGTECRFVTPDRLRLEAAVTGSGLDAEEVERLLKSGEECFGTFVDGVLASYLWFSPGSAHLVDDIFVRFDPAYAYSRWAFTRPEYRGKQLHALCKQSALDEFTARGRLGIISVVYAWNSHSLSAAAKLGCVRVGLLGIVWGRVWTSRNCQRVGLSLERSSNGKIRW</sequence>
<evidence type="ECO:0000313" key="1">
    <source>
        <dbReference type="EMBL" id="ADJ24598.1"/>
    </source>
</evidence>
<evidence type="ECO:0000313" key="2">
    <source>
        <dbReference type="Proteomes" id="UP000002033"/>
    </source>
</evidence>
<evidence type="ECO:0008006" key="3">
    <source>
        <dbReference type="Google" id="ProtNLM"/>
    </source>
</evidence>
<dbReference type="AlphaFoldDB" id="D8JU50"/>
<dbReference type="Proteomes" id="UP000002033">
    <property type="component" value="Chromosome"/>
</dbReference>
<organism evidence="1 2">
    <name type="scientific">Hyphomicrobium denitrificans (strain ATCC 51888 / DSM 1869 / NCIMB 11706 / TK 0415)</name>
    <dbReference type="NCBI Taxonomy" id="582899"/>
    <lineage>
        <taxon>Bacteria</taxon>
        <taxon>Pseudomonadati</taxon>
        <taxon>Pseudomonadota</taxon>
        <taxon>Alphaproteobacteria</taxon>
        <taxon>Hyphomicrobiales</taxon>
        <taxon>Hyphomicrobiaceae</taxon>
        <taxon>Hyphomicrobium</taxon>
    </lineage>
</organism>
<gene>
    <name evidence="1" type="ordered locus">Hden_2802</name>
</gene>
<proteinExistence type="predicted"/>
<dbReference type="HOGENOM" id="CLU_1265515_0_0_5"/>
<protein>
    <recommendedName>
        <fullName evidence="3">N-acetyltransferase domain-containing protein</fullName>
    </recommendedName>
</protein>
<name>D8JU50_HYPDA</name>
<dbReference type="RefSeq" id="WP_013216757.1">
    <property type="nucleotide sequence ID" value="NC_014313.1"/>
</dbReference>
<dbReference type="Gene3D" id="3.40.630.30">
    <property type="match status" value="1"/>
</dbReference>